<keyword evidence="2" id="KW-1185">Reference proteome</keyword>
<dbReference type="Pfam" id="PF09365">
    <property type="entry name" value="DUF2461"/>
    <property type="match status" value="1"/>
</dbReference>
<dbReference type="Proteomes" id="UP000293719">
    <property type="component" value="Chromosome"/>
</dbReference>
<dbReference type="RefSeq" id="WP_131616654.1">
    <property type="nucleotide sequence ID" value="NZ_CP036532.1"/>
</dbReference>
<dbReference type="NCBIfam" id="TIGR02453">
    <property type="entry name" value="TIGR02453 family protein"/>
    <property type="match status" value="1"/>
</dbReference>
<organism evidence="1 2">
    <name type="scientific">Roseitalea porphyridii</name>
    <dbReference type="NCBI Taxonomy" id="1852022"/>
    <lineage>
        <taxon>Bacteria</taxon>
        <taxon>Pseudomonadati</taxon>
        <taxon>Pseudomonadota</taxon>
        <taxon>Alphaproteobacteria</taxon>
        <taxon>Hyphomicrobiales</taxon>
        <taxon>Ahrensiaceae</taxon>
        <taxon>Roseitalea</taxon>
    </lineage>
</organism>
<sequence>MSDAVTFRGFGEKALPFLKALGFHQDRDWFAENKALYEAEVKTPLGDLVEAASTRFAAEGVPLRGSRKTSLYRVYRDVRFSKNKDPYNTHASALMTRTGNKKDNGFVYVHISNERSFVASGFYALEGPELRALRDLIVREPDSFRTLLANMAAHGFDLDRSEALKRTPRGFEDVDDEEMIGWLRLKHFTFIDEIDNAIVTTPALLERMVSLGTISMPFLTFGWRAIDPLREEAPA</sequence>
<accession>A0A4P6V1H2</accession>
<reference evidence="1 2" key="1">
    <citation type="journal article" date="2017" name="Int. J. Syst. Evol. Microbiol.">
        <title>Roseitalea porphyridii gen. nov., sp. nov., isolated from a red alga, and reclassification of Hoeflea suaedae Chung et al. 2013 as Pseudohoeflea suaedae gen. nov., comb. nov.</title>
        <authorList>
            <person name="Hyeon J.W."/>
            <person name="Jeong S.E."/>
            <person name="Baek K."/>
            <person name="Jeon C.O."/>
        </authorList>
    </citation>
    <scope>NUCLEOTIDE SEQUENCE [LARGE SCALE GENOMIC DNA]</scope>
    <source>
        <strain evidence="1 2">MA7-20</strain>
    </source>
</reference>
<proteinExistence type="predicted"/>
<dbReference type="KEGG" id="rpod:E0E05_10455"/>
<dbReference type="OrthoDB" id="9794241at2"/>
<gene>
    <name evidence="1" type="ORF">E0E05_10455</name>
</gene>
<dbReference type="EMBL" id="CP036532">
    <property type="protein sequence ID" value="QBK30975.1"/>
    <property type="molecule type" value="Genomic_DNA"/>
</dbReference>
<protein>
    <submittedName>
        <fullName evidence="1">TIGR02453 family protein</fullName>
    </submittedName>
</protein>
<evidence type="ECO:0000313" key="2">
    <source>
        <dbReference type="Proteomes" id="UP000293719"/>
    </source>
</evidence>
<dbReference type="AlphaFoldDB" id="A0A4P6V1H2"/>
<dbReference type="InterPro" id="IPR012808">
    <property type="entry name" value="CHP02453"/>
</dbReference>
<name>A0A4P6V1H2_9HYPH</name>
<dbReference type="InterPro" id="IPR015996">
    <property type="entry name" value="UCP028451"/>
</dbReference>
<dbReference type="PIRSF" id="PIRSF028451">
    <property type="entry name" value="UCP028451"/>
    <property type="match status" value="1"/>
</dbReference>
<dbReference type="PANTHER" id="PTHR36452:SF1">
    <property type="entry name" value="DUF2461 DOMAIN-CONTAINING PROTEIN"/>
    <property type="match status" value="1"/>
</dbReference>
<dbReference type="GeneID" id="90767717"/>
<dbReference type="PANTHER" id="PTHR36452">
    <property type="entry name" value="CHROMOSOME 12, WHOLE GENOME SHOTGUN SEQUENCE"/>
    <property type="match status" value="1"/>
</dbReference>
<evidence type="ECO:0000313" key="1">
    <source>
        <dbReference type="EMBL" id="QBK30975.1"/>
    </source>
</evidence>